<evidence type="ECO:0000259" key="2">
    <source>
        <dbReference type="Pfam" id="PF02775"/>
    </source>
</evidence>
<evidence type="ECO:0000313" key="5">
    <source>
        <dbReference type="Proteomes" id="UP000002207"/>
    </source>
</evidence>
<dbReference type="PANTHER" id="PTHR48084:SF5">
    <property type="entry name" value="BLR6744 PROTEIN"/>
    <property type="match status" value="1"/>
</dbReference>
<dbReference type="Proteomes" id="UP000002207">
    <property type="component" value="Chromosome"/>
</dbReference>
<gene>
    <name evidence="4" type="ordered locus">ACP_0329</name>
</gene>
<keyword evidence="1" id="KW-0560">Oxidoreductase</keyword>
<dbReference type="RefSeq" id="WP_012680730.1">
    <property type="nucleotide sequence ID" value="NC_012483.1"/>
</dbReference>
<dbReference type="Gene3D" id="3.40.50.970">
    <property type="match status" value="1"/>
</dbReference>
<protein>
    <submittedName>
        <fullName evidence="4">Thiamine pyrophosphate enzyme, C-terminal TPP binding domain protein</fullName>
    </submittedName>
</protein>
<proteinExistence type="predicted"/>
<evidence type="ECO:0000313" key="4">
    <source>
        <dbReference type="EMBL" id="ACO34476.1"/>
    </source>
</evidence>
<dbReference type="SUPFAM" id="SSF52518">
    <property type="entry name" value="Thiamin diphosphate-binding fold (THDP-binding)"/>
    <property type="match status" value="1"/>
</dbReference>
<dbReference type="CDD" id="cd03375">
    <property type="entry name" value="TPP_OGFOR"/>
    <property type="match status" value="1"/>
</dbReference>
<dbReference type="GO" id="GO:0045333">
    <property type="term" value="P:cellular respiration"/>
    <property type="evidence" value="ECO:0007669"/>
    <property type="project" value="UniProtKB-ARBA"/>
</dbReference>
<dbReference type="InterPro" id="IPR011766">
    <property type="entry name" value="TPP_enzyme_TPP-bd"/>
</dbReference>
<dbReference type="GO" id="GO:0044281">
    <property type="term" value="P:small molecule metabolic process"/>
    <property type="evidence" value="ECO:0007669"/>
    <property type="project" value="UniProtKB-ARBA"/>
</dbReference>
<dbReference type="eggNOG" id="COG1013">
    <property type="taxonomic scope" value="Bacteria"/>
</dbReference>
<dbReference type="AlphaFoldDB" id="C1F9V3"/>
<dbReference type="KEGG" id="aca:ACP_0329"/>
<dbReference type="PANTHER" id="PTHR48084">
    <property type="entry name" value="2-OXOGLUTARATE OXIDOREDUCTASE SUBUNIT KORB-RELATED"/>
    <property type="match status" value="1"/>
</dbReference>
<dbReference type="InterPro" id="IPR051457">
    <property type="entry name" value="2-oxoacid:Fd_oxidoreductase"/>
</dbReference>
<dbReference type="GO" id="GO:0016625">
    <property type="term" value="F:oxidoreductase activity, acting on the aldehyde or oxo group of donors, iron-sulfur protein as acceptor"/>
    <property type="evidence" value="ECO:0007669"/>
    <property type="project" value="UniProtKB-ARBA"/>
</dbReference>
<sequence>MASTPSTPAPKVNRLGLPILDYRGGKTTLCAGCGHNAISERIIDAFYEMGVQPERVMKLSGIGCSSKSPAYFLSRSHSFNSVHGRMPSVATGALLANKTMLGLGVSGDGDTASIGMGQFVHLMRRNLPMIYIIEDNGVYGLTKGQFSATADIGSTLKTGVVNDLPAIDICSLAIQLGATFVGRSFSGDKKQLSAMLKAAIAHKGTVMLDVISPCVTFNDHVGSTKSYKYMQEHEEAISEVGFVPYFDDIAVDYAEGSTYDVELHDGSHLRLRKLHEDYNPTDRVAAVKALMEAHAKGEVLTGVFYIDTEKPAFTDLLNMVDEPLATLPQSRTRPPKQVLDEVMAKLQ</sequence>
<dbReference type="Pfam" id="PF12367">
    <property type="entry name" value="PFO_beta_C"/>
    <property type="match status" value="1"/>
</dbReference>
<feature type="domain" description="Thiamine pyrophosphate enzyme TPP-binding" evidence="2">
    <location>
        <begin position="62"/>
        <end position="210"/>
    </location>
</feature>
<reference evidence="4 5" key="1">
    <citation type="journal article" date="2009" name="Appl. Environ. Microbiol.">
        <title>Three genomes from the phylum Acidobacteria provide insight into the lifestyles of these microorganisms in soils.</title>
        <authorList>
            <person name="Ward N.L."/>
            <person name="Challacombe J.F."/>
            <person name="Janssen P.H."/>
            <person name="Henrissat B."/>
            <person name="Coutinho P.M."/>
            <person name="Wu M."/>
            <person name="Xie G."/>
            <person name="Haft D.H."/>
            <person name="Sait M."/>
            <person name="Badger J."/>
            <person name="Barabote R.D."/>
            <person name="Bradley B."/>
            <person name="Brettin T.S."/>
            <person name="Brinkac L.M."/>
            <person name="Bruce D."/>
            <person name="Creasy T."/>
            <person name="Daugherty S.C."/>
            <person name="Davidsen T.M."/>
            <person name="DeBoy R.T."/>
            <person name="Detter J.C."/>
            <person name="Dodson R.J."/>
            <person name="Durkin A.S."/>
            <person name="Ganapathy A."/>
            <person name="Gwinn-Giglio M."/>
            <person name="Han C.S."/>
            <person name="Khouri H."/>
            <person name="Kiss H."/>
            <person name="Kothari S.P."/>
            <person name="Madupu R."/>
            <person name="Nelson K.E."/>
            <person name="Nelson W.C."/>
            <person name="Paulsen I."/>
            <person name="Penn K."/>
            <person name="Ren Q."/>
            <person name="Rosovitz M.J."/>
            <person name="Selengut J.D."/>
            <person name="Shrivastava S."/>
            <person name="Sullivan S.A."/>
            <person name="Tapia R."/>
            <person name="Thompson L.S."/>
            <person name="Watkins K.L."/>
            <person name="Yang Q."/>
            <person name="Yu C."/>
            <person name="Zafar N."/>
            <person name="Zhou L."/>
            <person name="Kuske C.R."/>
        </authorList>
    </citation>
    <scope>NUCLEOTIDE SEQUENCE [LARGE SCALE GENOMIC DNA]</scope>
    <source>
        <strain evidence="5">ATCC 51196 / DSM 11244 / BCRC 80197 / JCM 7670 / NBRC 15755 / NCIMB 13165 / 161</strain>
    </source>
</reference>
<accession>C1F9V3</accession>
<dbReference type="InterPro" id="IPR032686">
    <property type="entry name" value="PFO_beta_C"/>
</dbReference>
<dbReference type="Pfam" id="PF02775">
    <property type="entry name" value="TPP_enzyme_C"/>
    <property type="match status" value="1"/>
</dbReference>
<dbReference type="OrthoDB" id="9775140at2"/>
<organism evidence="4 5">
    <name type="scientific">Acidobacterium capsulatum (strain ATCC 51196 / DSM 11244 / BCRC 80197 / JCM 7670 / NBRC 15755 / NCIMB 13165 / 161)</name>
    <dbReference type="NCBI Taxonomy" id="240015"/>
    <lineage>
        <taxon>Bacteria</taxon>
        <taxon>Pseudomonadati</taxon>
        <taxon>Acidobacteriota</taxon>
        <taxon>Terriglobia</taxon>
        <taxon>Terriglobales</taxon>
        <taxon>Acidobacteriaceae</taxon>
        <taxon>Acidobacterium</taxon>
    </lineage>
</organism>
<dbReference type="HOGENOM" id="CLU_048564_0_0_0"/>
<dbReference type="EMBL" id="CP001472">
    <property type="protein sequence ID" value="ACO34476.1"/>
    <property type="molecule type" value="Genomic_DNA"/>
</dbReference>
<dbReference type="GO" id="GO:0030976">
    <property type="term" value="F:thiamine pyrophosphate binding"/>
    <property type="evidence" value="ECO:0007669"/>
    <property type="project" value="InterPro"/>
</dbReference>
<name>C1F9V3_ACIC5</name>
<keyword evidence="5" id="KW-1185">Reference proteome</keyword>
<feature type="domain" description="Pyruvate ferredoxin oxidoreductase beta subunit C-terminal" evidence="3">
    <location>
        <begin position="270"/>
        <end position="319"/>
    </location>
</feature>
<evidence type="ECO:0000256" key="1">
    <source>
        <dbReference type="ARBA" id="ARBA00023002"/>
    </source>
</evidence>
<evidence type="ECO:0000259" key="3">
    <source>
        <dbReference type="Pfam" id="PF12367"/>
    </source>
</evidence>
<dbReference type="STRING" id="240015.ACP_0329"/>
<dbReference type="InterPro" id="IPR029061">
    <property type="entry name" value="THDP-binding"/>
</dbReference>
<dbReference type="InParanoid" id="C1F9V3"/>